<dbReference type="Proteomes" id="UP000183967">
    <property type="component" value="Unassembled WGS sequence"/>
</dbReference>
<keyword evidence="2" id="KW-1185">Reference proteome</keyword>
<sequence length="63" mass="7197">MAQPIEVVVNIPDKEYAAKLMSRAIADIIEGRINKLPLEQREKAYEILINELRKSIKEGDCND</sequence>
<proteinExistence type="predicted"/>
<gene>
    <name evidence="1" type="ORF">SAMN02745135_01137</name>
</gene>
<protein>
    <submittedName>
        <fullName evidence="1">Uncharacterized protein</fullName>
    </submittedName>
</protein>
<evidence type="ECO:0000313" key="1">
    <source>
        <dbReference type="EMBL" id="SHH54284.1"/>
    </source>
</evidence>
<dbReference type="EMBL" id="FQXO01000025">
    <property type="protein sequence ID" value="SHH54284.1"/>
    <property type="molecule type" value="Genomic_DNA"/>
</dbReference>
<reference evidence="2" key="1">
    <citation type="submission" date="2016-11" db="EMBL/GenBank/DDBJ databases">
        <authorList>
            <person name="Varghese N."/>
            <person name="Submissions S."/>
        </authorList>
    </citation>
    <scope>NUCLEOTIDE SEQUENCE [LARGE SCALE GENOMIC DNA]</scope>
    <source>
        <strain evidence="2">DSM 13643</strain>
    </source>
</reference>
<dbReference type="RefSeq" id="WP_073196148.1">
    <property type="nucleotide sequence ID" value="NZ_FQXO01000025.1"/>
</dbReference>
<dbReference type="AlphaFoldDB" id="A0A1M5TU81"/>
<dbReference type="OrthoDB" id="9959836at2"/>
<accession>A0A1M5TU81</accession>
<name>A0A1M5TU81_9FIRM</name>
<evidence type="ECO:0000313" key="2">
    <source>
        <dbReference type="Proteomes" id="UP000183967"/>
    </source>
</evidence>
<organism evidence="1 2">
    <name type="scientific">Caloranaerobacter azorensis DSM 13643</name>
    <dbReference type="NCBI Taxonomy" id="1121264"/>
    <lineage>
        <taxon>Bacteria</taxon>
        <taxon>Bacillati</taxon>
        <taxon>Bacillota</taxon>
        <taxon>Tissierellia</taxon>
        <taxon>Tissierellales</taxon>
        <taxon>Thermohalobacteraceae</taxon>
        <taxon>Caloranaerobacter</taxon>
    </lineage>
</organism>